<sequence length="258" mass="28349">MEEETYILEINLISAQGLKAPPANLRRMQTYVLAWVDSSAKLRTGLDRIGGENPTWNDKFLFRISSDFVSSETSGVSFEIYSVACIKDVLLGTVRFVLSSRRDSVNESAGTPACIPVQIQRPSGSFHGVLNIGVSLYRATKSDRAMMKGVSAISFRDLMARKEALLRRRRRMSDAGPKRSQKSSTVLSRDLSSSSSSSNGNESNHYFASTEKTGKKVLEAGGGGLLCGLLTQRRFSFCPLDHNMLRVADWAGSLDKIP</sequence>
<dbReference type="Proteomes" id="UP000595140">
    <property type="component" value="Unassembled WGS sequence"/>
</dbReference>
<name>A0A484L2E1_9ASTE</name>
<dbReference type="InterPro" id="IPR044750">
    <property type="entry name" value="C2_SRC2/BAP"/>
</dbReference>
<dbReference type="InterPro" id="IPR035892">
    <property type="entry name" value="C2_domain_sf"/>
</dbReference>
<dbReference type="PROSITE" id="PS50004">
    <property type="entry name" value="C2"/>
    <property type="match status" value="1"/>
</dbReference>
<dbReference type="SMART" id="SM00239">
    <property type="entry name" value="C2"/>
    <property type="match status" value="1"/>
</dbReference>
<dbReference type="CDD" id="cd04051">
    <property type="entry name" value="C2_SRC2_like"/>
    <property type="match status" value="1"/>
</dbReference>
<feature type="region of interest" description="Disordered" evidence="1">
    <location>
        <begin position="169"/>
        <end position="206"/>
    </location>
</feature>
<dbReference type="PANTHER" id="PTHR32246:SF69">
    <property type="entry name" value="CALCIUM-DEPENDENT LIPID-BINDING (CALB DOMAIN) FAMILY PROTEIN"/>
    <property type="match status" value="1"/>
</dbReference>
<dbReference type="Pfam" id="PF00168">
    <property type="entry name" value="C2"/>
    <property type="match status" value="1"/>
</dbReference>
<dbReference type="InterPro" id="IPR000008">
    <property type="entry name" value="C2_dom"/>
</dbReference>
<feature type="compositionally biased region" description="Low complexity" evidence="1">
    <location>
        <begin position="183"/>
        <end position="204"/>
    </location>
</feature>
<feature type="domain" description="C2" evidence="2">
    <location>
        <begin position="1"/>
        <end position="112"/>
    </location>
</feature>
<proteinExistence type="predicted"/>
<dbReference type="SUPFAM" id="SSF49562">
    <property type="entry name" value="C2 domain (Calcium/lipid-binding domain, CaLB)"/>
    <property type="match status" value="1"/>
</dbReference>
<protein>
    <recommendedName>
        <fullName evidence="2">C2 domain-containing protein</fullName>
    </recommendedName>
</protein>
<dbReference type="EMBL" id="OOIL02000890">
    <property type="protein sequence ID" value="VFQ70468.1"/>
    <property type="molecule type" value="Genomic_DNA"/>
</dbReference>
<evidence type="ECO:0000313" key="3">
    <source>
        <dbReference type="EMBL" id="VFQ70468.1"/>
    </source>
</evidence>
<evidence type="ECO:0000259" key="2">
    <source>
        <dbReference type="PROSITE" id="PS50004"/>
    </source>
</evidence>
<organism evidence="3 4">
    <name type="scientific">Cuscuta campestris</name>
    <dbReference type="NCBI Taxonomy" id="132261"/>
    <lineage>
        <taxon>Eukaryota</taxon>
        <taxon>Viridiplantae</taxon>
        <taxon>Streptophyta</taxon>
        <taxon>Embryophyta</taxon>
        <taxon>Tracheophyta</taxon>
        <taxon>Spermatophyta</taxon>
        <taxon>Magnoliopsida</taxon>
        <taxon>eudicotyledons</taxon>
        <taxon>Gunneridae</taxon>
        <taxon>Pentapetalae</taxon>
        <taxon>asterids</taxon>
        <taxon>lamiids</taxon>
        <taxon>Solanales</taxon>
        <taxon>Convolvulaceae</taxon>
        <taxon>Cuscuteae</taxon>
        <taxon>Cuscuta</taxon>
        <taxon>Cuscuta subgen. Grammica</taxon>
        <taxon>Cuscuta sect. Cleistogrammica</taxon>
    </lineage>
</organism>
<evidence type="ECO:0000313" key="4">
    <source>
        <dbReference type="Proteomes" id="UP000595140"/>
    </source>
</evidence>
<keyword evidence="4" id="KW-1185">Reference proteome</keyword>
<dbReference type="PANTHER" id="PTHR32246">
    <property type="entry name" value="INGRESSION PROTEIN FIC1"/>
    <property type="match status" value="1"/>
</dbReference>
<accession>A0A484L2E1</accession>
<gene>
    <name evidence="3" type="ORF">CCAM_LOCUS12244</name>
</gene>
<reference evidence="3 4" key="1">
    <citation type="submission" date="2018-04" db="EMBL/GenBank/DDBJ databases">
        <authorList>
            <person name="Vogel A."/>
        </authorList>
    </citation>
    <scope>NUCLEOTIDE SEQUENCE [LARGE SCALE GENOMIC DNA]</scope>
</reference>
<dbReference type="AlphaFoldDB" id="A0A484L2E1"/>
<dbReference type="Gene3D" id="2.60.40.150">
    <property type="entry name" value="C2 domain"/>
    <property type="match status" value="1"/>
</dbReference>
<dbReference type="OrthoDB" id="1909968at2759"/>
<dbReference type="GO" id="GO:0006952">
    <property type="term" value="P:defense response"/>
    <property type="evidence" value="ECO:0007669"/>
    <property type="project" value="InterPro"/>
</dbReference>
<evidence type="ECO:0000256" key="1">
    <source>
        <dbReference type="SAM" id="MobiDB-lite"/>
    </source>
</evidence>